<comment type="caution">
    <text evidence="1">The sequence shown here is derived from an EMBL/GenBank/DDBJ whole genome shotgun (WGS) entry which is preliminary data.</text>
</comment>
<dbReference type="Gene3D" id="1.25.10.10">
    <property type="entry name" value="Leucine-rich Repeat Variant"/>
    <property type="match status" value="1"/>
</dbReference>
<gene>
    <name evidence="1" type="ORF">TRFO_39045</name>
</gene>
<proteinExistence type="predicted"/>
<accession>A0A1J4J6C3</accession>
<dbReference type="GeneID" id="94847111"/>
<dbReference type="InterPro" id="IPR016024">
    <property type="entry name" value="ARM-type_fold"/>
</dbReference>
<dbReference type="EMBL" id="MLAK01001290">
    <property type="protein sequence ID" value="OHS94786.1"/>
    <property type="molecule type" value="Genomic_DNA"/>
</dbReference>
<dbReference type="Proteomes" id="UP000179807">
    <property type="component" value="Unassembled WGS sequence"/>
</dbReference>
<evidence type="ECO:0000313" key="1">
    <source>
        <dbReference type="EMBL" id="OHS94786.1"/>
    </source>
</evidence>
<evidence type="ECO:0000313" key="2">
    <source>
        <dbReference type="Proteomes" id="UP000179807"/>
    </source>
</evidence>
<dbReference type="InterPro" id="IPR011989">
    <property type="entry name" value="ARM-like"/>
</dbReference>
<dbReference type="RefSeq" id="XP_068347923.1">
    <property type="nucleotide sequence ID" value="XM_068512407.1"/>
</dbReference>
<dbReference type="SUPFAM" id="SSF48371">
    <property type="entry name" value="ARM repeat"/>
    <property type="match status" value="1"/>
</dbReference>
<dbReference type="VEuPathDB" id="TrichDB:TRFO_39045"/>
<keyword evidence="2" id="KW-1185">Reference proteome</keyword>
<name>A0A1J4J6C3_9EUKA</name>
<organism evidence="1 2">
    <name type="scientific">Tritrichomonas foetus</name>
    <dbReference type="NCBI Taxonomy" id="1144522"/>
    <lineage>
        <taxon>Eukaryota</taxon>
        <taxon>Metamonada</taxon>
        <taxon>Parabasalia</taxon>
        <taxon>Tritrichomonadida</taxon>
        <taxon>Tritrichomonadidae</taxon>
        <taxon>Tritrichomonas</taxon>
    </lineage>
</organism>
<sequence length="479" mass="56553">MNFCYKDTELTSSVNKKTAFINLVSDHFSTSSFEQWDPHLETRPIIMNVNEFQNLLDHGAHEFLNNNLEEVNNILLHLYDIFVIPDIDLKNYSELFQTSFFCSRILLYLKEESYLPIVPFFVQLCIEIIAHGNNPSFCSYIEGSYSIIETLMVVRNRYFYIPKYKDVIPLISLLCYNIYYFYGENIVNQTTEIYALQQLFLEEQNEPYIFLPMINILRNLSISDDSTNRNFFEFIKIANDHENPQVVEYSMWCLYFWFKNSWNYAASFIKKEFVKPLSKKIKEPENEIILTIALYIYSYLWFVEDDEQNLLVSQCFPYENVLQLIFHSNSEIVSLVLVNINNCISISHFYMSFFISKGIIPYILQYAQEGQINVKNEAGYLLATIFSNARNGEIDEFKNVKVLSILCELCTIDDKDLIFVMIETFLRFIQEDQGIIQLFLSLDFQNELTFLSEQYNESEIGEMIDRLLTIVSQFIQQQE</sequence>
<reference evidence="1" key="1">
    <citation type="submission" date="2016-10" db="EMBL/GenBank/DDBJ databases">
        <authorList>
            <person name="Benchimol M."/>
            <person name="Almeida L.G."/>
            <person name="Vasconcelos A.T."/>
            <person name="Perreira-Neves A."/>
            <person name="Rosa I.A."/>
            <person name="Tasca T."/>
            <person name="Bogo M.R."/>
            <person name="de Souza W."/>
        </authorList>
    </citation>
    <scope>NUCLEOTIDE SEQUENCE [LARGE SCALE GENOMIC DNA]</scope>
    <source>
        <strain evidence="1">K</strain>
    </source>
</reference>
<protein>
    <submittedName>
        <fullName evidence="1">Uncharacterized protein</fullName>
    </submittedName>
</protein>
<dbReference type="AlphaFoldDB" id="A0A1J4J6C3"/>